<evidence type="ECO:0000313" key="3">
    <source>
        <dbReference type="Proteomes" id="UP001437256"/>
    </source>
</evidence>
<dbReference type="Proteomes" id="UP001437256">
    <property type="component" value="Unassembled WGS sequence"/>
</dbReference>
<keyword evidence="3" id="KW-1185">Reference proteome</keyword>
<feature type="region of interest" description="Disordered" evidence="1">
    <location>
        <begin position="85"/>
        <end position="178"/>
    </location>
</feature>
<accession>A0ABR2ZDA9</accession>
<protein>
    <submittedName>
        <fullName evidence="2">Uncharacterized protein</fullName>
    </submittedName>
</protein>
<proteinExistence type="predicted"/>
<comment type="caution">
    <text evidence="2">The sequence shown here is derived from an EMBL/GenBank/DDBJ whole genome shotgun (WGS) entry which is preliminary data.</text>
</comment>
<evidence type="ECO:0000313" key="2">
    <source>
        <dbReference type="EMBL" id="KAL0059255.1"/>
    </source>
</evidence>
<name>A0ABR2ZDA9_9AGAR</name>
<dbReference type="EMBL" id="JBBXMP010000239">
    <property type="protein sequence ID" value="KAL0059255.1"/>
    <property type="molecule type" value="Genomic_DNA"/>
</dbReference>
<feature type="region of interest" description="Disordered" evidence="1">
    <location>
        <begin position="1"/>
        <end position="67"/>
    </location>
</feature>
<sequence>MDPSSPTLHPRDPDSKLPAPPTGHDLMALFPAPSPYLVPFSGKQPPDAQPPQPRHESTSGYFQRQERAFFAQAGREIVRVRLEIDSVGGDKSPHMYHPHSSPDSPRYQLPPHPHHPHALSPGGAITPPPGSTEGLRSSVGSDGMEGIEGPDDESWRRPMPYAERRRAGKHTRRVVVRN</sequence>
<evidence type="ECO:0000256" key="1">
    <source>
        <dbReference type="SAM" id="MobiDB-lite"/>
    </source>
</evidence>
<organism evidence="2 3">
    <name type="scientific">Marasmius tenuissimus</name>
    <dbReference type="NCBI Taxonomy" id="585030"/>
    <lineage>
        <taxon>Eukaryota</taxon>
        <taxon>Fungi</taxon>
        <taxon>Dikarya</taxon>
        <taxon>Basidiomycota</taxon>
        <taxon>Agaricomycotina</taxon>
        <taxon>Agaricomycetes</taxon>
        <taxon>Agaricomycetidae</taxon>
        <taxon>Agaricales</taxon>
        <taxon>Marasmiineae</taxon>
        <taxon>Marasmiaceae</taxon>
        <taxon>Marasmius</taxon>
    </lineage>
</organism>
<gene>
    <name evidence="2" type="ORF">AAF712_014005</name>
</gene>
<reference evidence="2 3" key="1">
    <citation type="submission" date="2024-05" db="EMBL/GenBank/DDBJ databases">
        <title>A draft genome resource for the thread blight pathogen Marasmius tenuissimus strain MS-2.</title>
        <authorList>
            <person name="Yulfo-Soto G.E."/>
            <person name="Baruah I.K."/>
            <person name="Amoako-Attah I."/>
            <person name="Bukari Y."/>
            <person name="Meinhardt L.W."/>
            <person name="Bailey B.A."/>
            <person name="Cohen S.P."/>
        </authorList>
    </citation>
    <scope>NUCLEOTIDE SEQUENCE [LARGE SCALE GENOMIC DNA]</scope>
    <source>
        <strain evidence="2 3">MS-2</strain>
    </source>
</reference>
<feature type="compositionally biased region" description="Basic residues" evidence="1">
    <location>
        <begin position="166"/>
        <end position="178"/>
    </location>
</feature>